<dbReference type="InterPro" id="IPR002156">
    <property type="entry name" value="RNaseH_domain"/>
</dbReference>
<organism evidence="3 4">
    <name type="scientific">Solanum pennellii</name>
    <name type="common">Tomato</name>
    <name type="synonym">Lycopersicon pennellii</name>
    <dbReference type="NCBI Taxonomy" id="28526"/>
    <lineage>
        <taxon>Eukaryota</taxon>
        <taxon>Viridiplantae</taxon>
        <taxon>Streptophyta</taxon>
        <taxon>Embryophyta</taxon>
        <taxon>Tracheophyta</taxon>
        <taxon>Spermatophyta</taxon>
        <taxon>Magnoliopsida</taxon>
        <taxon>eudicotyledons</taxon>
        <taxon>Gunneridae</taxon>
        <taxon>Pentapetalae</taxon>
        <taxon>asterids</taxon>
        <taxon>lamiids</taxon>
        <taxon>Solanales</taxon>
        <taxon>Solanaceae</taxon>
        <taxon>Solanoideae</taxon>
        <taxon>Solaneae</taxon>
        <taxon>Solanum</taxon>
        <taxon>Solanum subgen. Lycopersicon</taxon>
    </lineage>
</organism>
<dbReference type="SUPFAM" id="SSF56672">
    <property type="entry name" value="DNA/RNA polymerases"/>
    <property type="match status" value="1"/>
</dbReference>
<dbReference type="InterPro" id="IPR036397">
    <property type="entry name" value="RNaseH_sf"/>
</dbReference>
<dbReference type="PROSITE" id="PS50879">
    <property type="entry name" value="RNASE_H_1"/>
    <property type="match status" value="1"/>
</dbReference>
<evidence type="ECO:0000313" key="4">
    <source>
        <dbReference type="RefSeq" id="XP_027769580.1"/>
    </source>
</evidence>
<dbReference type="Proteomes" id="UP000694930">
    <property type="component" value="Chromosome 12"/>
</dbReference>
<evidence type="ECO:0000259" key="2">
    <source>
        <dbReference type="PROSITE" id="PS50994"/>
    </source>
</evidence>
<dbReference type="InterPro" id="IPR001584">
    <property type="entry name" value="Integrase_cat-core"/>
</dbReference>
<dbReference type="PROSITE" id="PS50994">
    <property type="entry name" value="INTEGRASE"/>
    <property type="match status" value="1"/>
</dbReference>
<feature type="domain" description="Integrase catalytic" evidence="2">
    <location>
        <begin position="475"/>
        <end position="589"/>
    </location>
</feature>
<dbReference type="InterPro" id="IPR041577">
    <property type="entry name" value="RT_RNaseH_2"/>
</dbReference>
<protein>
    <submittedName>
        <fullName evidence="4">Uncharacterized protein LOC114075289</fullName>
    </submittedName>
</protein>
<dbReference type="Pfam" id="PF13456">
    <property type="entry name" value="RVT_3"/>
    <property type="match status" value="1"/>
</dbReference>
<dbReference type="InterPro" id="IPR043502">
    <property type="entry name" value="DNA/RNA_pol_sf"/>
</dbReference>
<sequence>MSFLGSLNYISRFIAQSTVECEPIFKLLKKDAPTKWTEECQTAFDAIKSYLSNPPVLVPPREGSPLLLYLSVSDSAFGFVLGQHDETGKKEKAIYYISKKFTPYESRYTLLERTCCALTCLAQKLRHYLSSYTTYLISRMDPLKYIFQKAMPTGNLAKWQMLLSEFDIVYVTQKAIKAQALADHLAENPMDEEYEPLKTYFHDEEVSFVGEDISEAYPGWRLFFDRAANHQGKGVGAVLVSESGQHYPMAAKLRFNCTNNMAEYEACILGFKMVVDRNVYELLVIGDSDLLIHQVQEEWAVRNPKIIPYVQCVQNLCKRFRKIEFTHTPRIQNELADALATIASMIKHPDTDYIDPLDIELKERPVHCSHVESEPDGLPWYFDKKRRTPDLGHLRCVDAAEAVRLIEQIHAGVCGTNMNELTFARKVLRAGYFWMTMENDCCKFVQKCHKCQVHGDLIRMPLHELNWVEAASYKSVTKKVVAGFVRNNLICRFGVPESIITDNGANLNSHLMKEICEQFKIIHRRSTAYRPQMNGAVEAANKNIKKILRKMIDKQRGWHEMLPYALLGYRTMVRTSTGATPYLLVYGTEAVMPVEVEIPSLRIIQEAELSNAEWVSKRIDQLALIDEKRMVAICHGQLYRQRMTRAFHKRVRARNFEVGQLVLKSIFPHQDEYKGKFAPNWQGPYMVRNVLSGGALVLSEMDGTVWPKPINSDAVKRYYA</sequence>
<dbReference type="CDD" id="cd09279">
    <property type="entry name" value="RNase_HI_like"/>
    <property type="match status" value="1"/>
</dbReference>
<dbReference type="Gene3D" id="3.30.70.270">
    <property type="match status" value="1"/>
</dbReference>
<evidence type="ECO:0000313" key="3">
    <source>
        <dbReference type="Proteomes" id="UP000694930"/>
    </source>
</evidence>
<dbReference type="InterPro" id="IPR043128">
    <property type="entry name" value="Rev_trsase/Diguanyl_cyclase"/>
</dbReference>
<feature type="domain" description="RNase H type-1" evidence="1">
    <location>
        <begin position="216"/>
        <end position="345"/>
    </location>
</feature>
<dbReference type="Gene3D" id="3.30.420.10">
    <property type="entry name" value="Ribonuclease H-like superfamily/Ribonuclease H"/>
    <property type="match status" value="2"/>
</dbReference>
<dbReference type="Gene3D" id="1.10.340.70">
    <property type="match status" value="1"/>
</dbReference>
<dbReference type="PANTHER" id="PTHR48475">
    <property type="entry name" value="RIBONUCLEASE H"/>
    <property type="match status" value="1"/>
</dbReference>
<dbReference type="SUPFAM" id="SSF53098">
    <property type="entry name" value="Ribonuclease H-like"/>
    <property type="match status" value="2"/>
</dbReference>
<dbReference type="Pfam" id="PF17919">
    <property type="entry name" value="RT_RNaseH_2"/>
    <property type="match status" value="1"/>
</dbReference>
<gene>
    <name evidence="4" type="primary">LOC114075289</name>
</gene>
<dbReference type="PANTHER" id="PTHR48475:SF1">
    <property type="entry name" value="RNASE H TYPE-1 DOMAIN-CONTAINING PROTEIN"/>
    <property type="match status" value="1"/>
</dbReference>
<dbReference type="InterPro" id="IPR012337">
    <property type="entry name" value="RNaseH-like_sf"/>
</dbReference>
<dbReference type="RefSeq" id="XP_027769580.1">
    <property type="nucleotide sequence ID" value="XM_027913779.1"/>
</dbReference>
<reference evidence="3" key="1">
    <citation type="journal article" date="2014" name="Nat. Genet.">
        <title>The genome of the stress-tolerant wild tomato species Solanum pennellii.</title>
        <authorList>
            <person name="Bolger A."/>
            <person name="Scossa F."/>
            <person name="Bolger M.E."/>
            <person name="Lanz C."/>
            <person name="Maumus F."/>
            <person name="Tohge T."/>
            <person name="Quesneville H."/>
            <person name="Alseekh S."/>
            <person name="Sorensen I."/>
            <person name="Lichtenstein G."/>
            <person name="Fich E.A."/>
            <person name="Conte M."/>
            <person name="Keller H."/>
            <person name="Schneeberger K."/>
            <person name="Schwacke R."/>
            <person name="Ofner I."/>
            <person name="Vrebalov J."/>
            <person name="Xu Y."/>
            <person name="Osorio S."/>
            <person name="Aflitos S.A."/>
            <person name="Schijlen E."/>
            <person name="Jimenez-Gomez J.M."/>
            <person name="Ryngajllo M."/>
            <person name="Kimura S."/>
            <person name="Kumar R."/>
            <person name="Koenig D."/>
            <person name="Headland L.R."/>
            <person name="Maloof J.N."/>
            <person name="Sinha N."/>
            <person name="van Ham R.C."/>
            <person name="Lankhorst R.K."/>
            <person name="Mao L."/>
            <person name="Vogel A."/>
            <person name="Arsova B."/>
            <person name="Panstruga R."/>
            <person name="Fei Z."/>
            <person name="Rose J.K."/>
            <person name="Zamir D."/>
            <person name="Carrari F."/>
            <person name="Giovannoni J.J."/>
            <person name="Weigel D."/>
            <person name="Usadel B."/>
            <person name="Fernie A.R."/>
        </authorList>
    </citation>
    <scope>NUCLEOTIDE SEQUENCE [LARGE SCALE GENOMIC DNA]</scope>
    <source>
        <strain evidence="3">cv. LA0716</strain>
    </source>
</reference>
<reference evidence="4" key="2">
    <citation type="submission" date="2025-08" db="UniProtKB">
        <authorList>
            <consortium name="RefSeq"/>
        </authorList>
    </citation>
    <scope>IDENTIFICATION</scope>
</reference>
<name>A0ABM1V1G2_SOLPN</name>
<evidence type="ECO:0000259" key="1">
    <source>
        <dbReference type="PROSITE" id="PS50879"/>
    </source>
</evidence>
<proteinExistence type="predicted"/>
<keyword evidence="3" id="KW-1185">Reference proteome</keyword>
<accession>A0ABM1V1G2</accession>
<dbReference type="GeneID" id="114075289"/>